<reference evidence="1 2" key="1">
    <citation type="journal article" date="2019" name="Sci. Rep.">
        <title>Orb-weaving spider Araneus ventricosus genome elucidates the spidroin gene catalogue.</title>
        <authorList>
            <person name="Kono N."/>
            <person name="Nakamura H."/>
            <person name="Ohtoshi R."/>
            <person name="Moran D.A.P."/>
            <person name="Shinohara A."/>
            <person name="Yoshida Y."/>
            <person name="Fujiwara M."/>
            <person name="Mori M."/>
            <person name="Tomita M."/>
            <person name="Arakawa K."/>
        </authorList>
    </citation>
    <scope>NUCLEOTIDE SEQUENCE [LARGE SCALE GENOMIC DNA]</scope>
</reference>
<dbReference type="Proteomes" id="UP000499080">
    <property type="component" value="Unassembled WGS sequence"/>
</dbReference>
<evidence type="ECO:0000313" key="2">
    <source>
        <dbReference type="Proteomes" id="UP000499080"/>
    </source>
</evidence>
<comment type="caution">
    <text evidence="1">The sequence shown here is derived from an EMBL/GenBank/DDBJ whole genome shotgun (WGS) entry which is preliminary data.</text>
</comment>
<accession>A0A4Y2DPF4</accession>
<keyword evidence="2" id="KW-1185">Reference proteome</keyword>
<organism evidence="1 2">
    <name type="scientific">Araneus ventricosus</name>
    <name type="common">Orbweaver spider</name>
    <name type="synonym">Epeira ventricosa</name>
    <dbReference type="NCBI Taxonomy" id="182803"/>
    <lineage>
        <taxon>Eukaryota</taxon>
        <taxon>Metazoa</taxon>
        <taxon>Ecdysozoa</taxon>
        <taxon>Arthropoda</taxon>
        <taxon>Chelicerata</taxon>
        <taxon>Arachnida</taxon>
        <taxon>Araneae</taxon>
        <taxon>Araneomorphae</taxon>
        <taxon>Entelegynae</taxon>
        <taxon>Araneoidea</taxon>
        <taxon>Araneidae</taxon>
        <taxon>Araneus</taxon>
    </lineage>
</organism>
<sequence>MMAVAIGTGYRTGNPFRVGRSSFKIFTLADLAPNRNERPTVVRPRRRIIIYTLTDVKNKIKPRLPADSSYSKWLLPNITSCHSDRHQPGNLAGRILVADSQ</sequence>
<gene>
    <name evidence="1" type="ORF">AVEN_8998_1</name>
</gene>
<dbReference type="AlphaFoldDB" id="A0A4Y2DPF4"/>
<evidence type="ECO:0000313" key="1">
    <source>
        <dbReference type="EMBL" id="GBM18702.1"/>
    </source>
</evidence>
<proteinExistence type="predicted"/>
<dbReference type="EMBL" id="BGPR01000409">
    <property type="protein sequence ID" value="GBM18702.1"/>
    <property type="molecule type" value="Genomic_DNA"/>
</dbReference>
<name>A0A4Y2DPF4_ARAVE</name>
<protein>
    <submittedName>
        <fullName evidence="1">Uncharacterized protein</fullName>
    </submittedName>
</protein>